<dbReference type="Proteomes" id="UP000246635">
    <property type="component" value="Unassembled WGS sequence"/>
</dbReference>
<accession>A0A2V2YYQ5</accession>
<proteinExistence type="predicted"/>
<protein>
    <submittedName>
        <fullName evidence="1">Uncharacterized protein</fullName>
    </submittedName>
</protein>
<dbReference type="AlphaFoldDB" id="A0A2V2YYQ5"/>
<dbReference type="EMBL" id="QGTQ01000002">
    <property type="protein sequence ID" value="PWW07270.1"/>
    <property type="molecule type" value="Genomic_DNA"/>
</dbReference>
<keyword evidence="2" id="KW-1185">Reference proteome</keyword>
<gene>
    <name evidence="1" type="ORF">DFQ01_102162</name>
</gene>
<comment type="caution">
    <text evidence="1">The sequence shown here is derived from an EMBL/GenBank/DDBJ whole genome shotgun (WGS) entry which is preliminary data.</text>
</comment>
<evidence type="ECO:0000313" key="2">
    <source>
        <dbReference type="Proteomes" id="UP000246635"/>
    </source>
</evidence>
<reference evidence="1 2" key="1">
    <citation type="submission" date="2018-05" db="EMBL/GenBank/DDBJ databases">
        <title>Genomic Encyclopedia of Type Strains, Phase III (KMG-III): the genomes of soil and plant-associated and newly described type strains.</title>
        <authorList>
            <person name="Whitman W."/>
        </authorList>
    </citation>
    <scope>NUCLEOTIDE SEQUENCE [LARGE SCALE GENOMIC DNA]</scope>
    <source>
        <strain evidence="1 2">CECT 5696</strain>
    </source>
</reference>
<organism evidence="1 2">
    <name type="scientific">Paenibacillus cellulosilyticus</name>
    <dbReference type="NCBI Taxonomy" id="375489"/>
    <lineage>
        <taxon>Bacteria</taxon>
        <taxon>Bacillati</taxon>
        <taxon>Bacillota</taxon>
        <taxon>Bacilli</taxon>
        <taxon>Bacillales</taxon>
        <taxon>Paenibacillaceae</taxon>
        <taxon>Paenibacillus</taxon>
    </lineage>
</organism>
<sequence>MQIDLNAKYCFPTIPRFSFQTCTDDIIASIAGLVGRDHRLMFTQSWAFDYESSDSEKPITEKFILSDTQNECLFQFLGIEVIMHEQLQLHELLDLAATQMGQGLPVLAWFDSYYNSWDPLFGKEHNNHMCLITGMDIQNQTFTICDPYFGKQNEVVPFQVIDQASGRRYAALNILPVVEHQASIELLYASAQRFMQENGLRHFASDIENNWTNDLSFIWNQESGGLFWNSKFYRLIKNVIILDRHKFKELVLYYIDKEGHNSFLQSIIDQIHIIITHWEAALNMMTKAIVTSSITAKLKTNFITKVNNVVQLEHSLAQMIYSSSFDSGKLHPVKDTMNAEKHTDDLRHVPLDLSRHMNNRGFSYELSAACTADITGTGEYVYVNSGQMESSTFNMPTIGSDMMDNIACMGQVLPVDPLRCKGIAILGCSEWGDSSAFLTIIYQDGTEKNYPVILTDFINEPRYNESVEMKLSLVDKNDNLKVSDAYLFRVMIYFEENEVIDFIQLPVCSNMHIIAMNMLNVHAEQVALEPTHELVTR</sequence>
<name>A0A2V2YYQ5_9BACL</name>
<evidence type="ECO:0000313" key="1">
    <source>
        <dbReference type="EMBL" id="PWW07270.1"/>
    </source>
</evidence>